<proteinExistence type="predicted"/>
<comment type="caution">
    <text evidence="1">The sequence shown here is derived from an EMBL/GenBank/DDBJ whole genome shotgun (WGS) entry which is preliminary data.</text>
</comment>
<keyword evidence="2" id="KW-1185">Reference proteome</keyword>
<name>A0A923HHW8_9BURK</name>
<evidence type="ECO:0000313" key="1">
    <source>
        <dbReference type="EMBL" id="MBC3864361.1"/>
    </source>
</evidence>
<dbReference type="Proteomes" id="UP000634011">
    <property type="component" value="Unassembled WGS sequence"/>
</dbReference>
<dbReference type="EMBL" id="JACOFV010000037">
    <property type="protein sequence ID" value="MBC3864361.1"/>
    <property type="molecule type" value="Genomic_DNA"/>
</dbReference>
<sequence length="109" mass="12198">MIRKLIRNGIEMVFFSEMRADAGYYFLELEVNDGAIPRLVYHPIIGWALESGTYQQYPIILNGLVTEKIAILAPNGIVFTPLNEGYCLNVSDWLAEQNVKATHSIGAPI</sequence>
<accession>A0A923HHW8</accession>
<protein>
    <submittedName>
        <fullName evidence="1">Uncharacterized protein</fullName>
    </submittedName>
</protein>
<reference evidence="1" key="1">
    <citation type="submission" date="2020-08" db="EMBL/GenBank/DDBJ databases">
        <title>Novel species isolated from subtropical streams in China.</title>
        <authorList>
            <person name="Lu H."/>
        </authorList>
    </citation>
    <scope>NUCLEOTIDE SEQUENCE</scope>
    <source>
        <strain evidence="1">KACC 12607</strain>
    </source>
</reference>
<gene>
    <name evidence="1" type="ORF">H8K32_19880</name>
</gene>
<dbReference type="RefSeq" id="WP_186914361.1">
    <property type="nucleotide sequence ID" value="NZ_JACOFV010000037.1"/>
</dbReference>
<evidence type="ECO:0000313" key="2">
    <source>
        <dbReference type="Proteomes" id="UP000634011"/>
    </source>
</evidence>
<dbReference type="AlphaFoldDB" id="A0A923HHW8"/>
<organism evidence="1 2">
    <name type="scientific">Undibacterium jejuense</name>
    <dbReference type="NCBI Taxonomy" id="1344949"/>
    <lineage>
        <taxon>Bacteria</taxon>
        <taxon>Pseudomonadati</taxon>
        <taxon>Pseudomonadota</taxon>
        <taxon>Betaproteobacteria</taxon>
        <taxon>Burkholderiales</taxon>
        <taxon>Oxalobacteraceae</taxon>
        <taxon>Undibacterium</taxon>
    </lineage>
</organism>